<name>A0AAW0RFF3_9HYPO</name>
<dbReference type="EMBL" id="JAAHCF010001558">
    <property type="protein sequence ID" value="KAK8140805.1"/>
    <property type="molecule type" value="Genomic_DNA"/>
</dbReference>
<feature type="non-terminal residue" evidence="1">
    <location>
        <position position="80"/>
    </location>
</feature>
<dbReference type="AlphaFoldDB" id="A0AAW0RFF3"/>
<gene>
    <name evidence="1" type="ORF">G3M48_001819</name>
</gene>
<organism evidence="1 2">
    <name type="scientific">Beauveria asiatica</name>
    <dbReference type="NCBI Taxonomy" id="1069075"/>
    <lineage>
        <taxon>Eukaryota</taxon>
        <taxon>Fungi</taxon>
        <taxon>Dikarya</taxon>
        <taxon>Ascomycota</taxon>
        <taxon>Pezizomycotina</taxon>
        <taxon>Sordariomycetes</taxon>
        <taxon>Hypocreomycetidae</taxon>
        <taxon>Hypocreales</taxon>
        <taxon>Cordycipitaceae</taxon>
        <taxon>Beauveria</taxon>
    </lineage>
</organism>
<dbReference type="Proteomes" id="UP001397290">
    <property type="component" value="Unassembled WGS sequence"/>
</dbReference>
<comment type="caution">
    <text evidence="1">The sequence shown here is derived from an EMBL/GenBank/DDBJ whole genome shotgun (WGS) entry which is preliminary data.</text>
</comment>
<proteinExistence type="predicted"/>
<evidence type="ECO:0000313" key="1">
    <source>
        <dbReference type="EMBL" id="KAK8140805.1"/>
    </source>
</evidence>
<accession>A0AAW0RFF3</accession>
<sequence>MAKMGSSWCVASNLPIEPQAGAKFKPYGLSVEIESNEPGQLQPRSRPKLDIPQVFETLRSYMAWQQELNVISSSAWVILV</sequence>
<protein>
    <submittedName>
        <fullName evidence="1">Uncharacterized protein</fullName>
    </submittedName>
</protein>
<keyword evidence="2" id="KW-1185">Reference proteome</keyword>
<reference evidence="1 2" key="1">
    <citation type="submission" date="2020-02" db="EMBL/GenBank/DDBJ databases">
        <title>Comparative genomics of the hypocrealean fungal genus Beauvera.</title>
        <authorList>
            <person name="Showalter D.N."/>
            <person name="Bushley K.E."/>
            <person name="Rehner S.A."/>
        </authorList>
    </citation>
    <scope>NUCLEOTIDE SEQUENCE [LARGE SCALE GENOMIC DNA]</scope>
    <source>
        <strain evidence="1 2">ARSEF4384</strain>
    </source>
</reference>
<evidence type="ECO:0000313" key="2">
    <source>
        <dbReference type="Proteomes" id="UP001397290"/>
    </source>
</evidence>